<dbReference type="AlphaFoldDB" id="A0A9P1DPM0"/>
<comment type="caution">
    <text evidence="2">The sequence shown here is derived from an EMBL/GenBank/DDBJ whole genome shotgun (WGS) entry which is preliminary data.</text>
</comment>
<sequence>MAKSLDPAPLSPVVGPSDDERDSDLDLGAALGDGAKRVAPKKGKVPALDDPIHLRAVLGKRCSCKKRDCFGQFSGPKEFAEFHQYRADFKSLHKLDQDRVVFDRIRTQLESDSSWTFLDREVCLKSWKSLSGIGSRRFNRMKKAISDGQSTPPADIRYMKKPQSDRNSLEKVSSVVSYLTEIYQSVAETLPDFRDDTWDVQTSLELGDALDKDDYADSAAGSSQKKCKGKGSKTRKMKRSVMVNLDRKPESGGLYEDRWLPPGQIKDHWELYKKRQRGFQCASFTTFWRVWLREFPMLKIRSVRQHPECGVCMKHKCLLRSLSAHINARQKQQEEYHRHLHSQYLDRLEYWSHRGRSRTGGHGSGQIRVSKTQGSQVERLQHVPKTPCACCWVPHARTRVALFCHKPRSPQGFKHPHRNRCSRPKLVRILWGVFARPLGDASMRQHGARVQEFRDVIIPCQFDYEGHLSKTTEVFTIFFFPLACWFQV</sequence>
<dbReference type="Proteomes" id="UP001152797">
    <property type="component" value="Unassembled WGS sequence"/>
</dbReference>
<feature type="region of interest" description="Disordered" evidence="1">
    <location>
        <begin position="216"/>
        <end position="235"/>
    </location>
</feature>
<feature type="region of interest" description="Disordered" evidence="1">
    <location>
        <begin position="1"/>
        <end position="32"/>
    </location>
</feature>
<reference evidence="2" key="1">
    <citation type="submission" date="2022-10" db="EMBL/GenBank/DDBJ databases">
        <authorList>
            <person name="Chen Y."/>
            <person name="Dougan E. K."/>
            <person name="Chan C."/>
            <person name="Rhodes N."/>
            <person name="Thang M."/>
        </authorList>
    </citation>
    <scope>NUCLEOTIDE SEQUENCE</scope>
</reference>
<accession>A0A9P1DPM0</accession>
<name>A0A9P1DPM0_9DINO</name>
<dbReference type="EMBL" id="CAMXCT030006113">
    <property type="protein sequence ID" value="CAL4801283.1"/>
    <property type="molecule type" value="Genomic_DNA"/>
</dbReference>
<evidence type="ECO:0000256" key="1">
    <source>
        <dbReference type="SAM" id="MobiDB-lite"/>
    </source>
</evidence>
<evidence type="ECO:0000313" key="3">
    <source>
        <dbReference type="EMBL" id="CAL4801283.1"/>
    </source>
</evidence>
<organism evidence="2">
    <name type="scientific">Cladocopium goreaui</name>
    <dbReference type="NCBI Taxonomy" id="2562237"/>
    <lineage>
        <taxon>Eukaryota</taxon>
        <taxon>Sar</taxon>
        <taxon>Alveolata</taxon>
        <taxon>Dinophyceae</taxon>
        <taxon>Suessiales</taxon>
        <taxon>Symbiodiniaceae</taxon>
        <taxon>Cladocopium</taxon>
    </lineage>
</organism>
<proteinExistence type="predicted"/>
<evidence type="ECO:0000313" key="4">
    <source>
        <dbReference type="Proteomes" id="UP001152797"/>
    </source>
</evidence>
<reference evidence="3 4" key="2">
    <citation type="submission" date="2024-05" db="EMBL/GenBank/DDBJ databases">
        <authorList>
            <person name="Chen Y."/>
            <person name="Shah S."/>
            <person name="Dougan E. K."/>
            <person name="Thang M."/>
            <person name="Chan C."/>
        </authorList>
    </citation>
    <scope>NUCLEOTIDE SEQUENCE [LARGE SCALE GENOMIC DNA]</scope>
</reference>
<feature type="compositionally biased region" description="Basic residues" evidence="1">
    <location>
        <begin position="225"/>
        <end position="235"/>
    </location>
</feature>
<dbReference type="EMBL" id="CAMXCT010006113">
    <property type="protein sequence ID" value="CAI4013971.1"/>
    <property type="molecule type" value="Genomic_DNA"/>
</dbReference>
<gene>
    <name evidence="2" type="ORF">C1SCF055_LOCUS38904</name>
</gene>
<feature type="region of interest" description="Disordered" evidence="1">
    <location>
        <begin position="145"/>
        <end position="165"/>
    </location>
</feature>
<evidence type="ECO:0000313" key="2">
    <source>
        <dbReference type="EMBL" id="CAI4013971.1"/>
    </source>
</evidence>
<keyword evidence="4" id="KW-1185">Reference proteome</keyword>
<protein>
    <submittedName>
        <fullName evidence="2">Uncharacterized protein</fullName>
    </submittedName>
</protein>
<dbReference type="EMBL" id="CAMXCT020006113">
    <property type="protein sequence ID" value="CAL1167346.1"/>
    <property type="molecule type" value="Genomic_DNA"/>
</dbReference>